<keyword evidence="11 16" id="KW-0067">ATP-binding</keyword>
<accession>A0A060R875</accession>
<comment type="subunit">
    <text evidence="5 16">Homodimer.</text>
</comment>
<keyword evidence="13 16" id="KW-0173">Coenzyme A biosynthesis</keyword>
<dbReference type="GO" id="GO:0015937">
    <property type="term" value="P:coenzyme A biosynthetic process"/>
    <property type="evidence" value="ECO:0007669"/>
    <property type="project" value="UniProtKB-UniRule"/>
</dbReference>
<evidence type="ECO:0000313" key="17">
    <source>
        <dbReference type="EMBL" id="CDN31605.1"/>
    </source>
</evidence>
<dbReference type="CDD" id="cd24015">
    <property type="entry name" value="ASKHA_NBD_PanK-III"/>
    <property type="match status" value="1"/>
</dbReference>
<dbReference type="PANTHER" id="PTHR34265">
    <property type="entry name" value="TYPE III PANTOTHENATE KINASE"/>
    <property type="match status" value="1"/>
</dbReference>
<evidence type="ECO:0000256" key="9">
    <source>
        <dbReference type="ARBA" id="ARBA00022741"/>
    </source>
</evidence>
<evidence type="ECO:0000256" key="10">
    <source>
        <dbReference type="ARBA" id="ARBA00022777"/>
    </source>
</evidence>
<feature type="binding site" evidence="16">
    <location>
        <position position="113"/>
    </location>
    <ligand>
        <name>ATP</name>
        <dbReference type="ChEBI" id="CHEBI:30616"/>
    </ligand>
</feature>
<dbReference type="HOGENOM" id="CLU_066627_2_0_10"/>
<dbReference type="KEGG" id="rbc:BN938_1518"/>
<dbReference type="GO" id="GO:0004594">
    <property type="term" value="F:pantothenate kinase activity"/>
    <property type="evidence" value="ECO:0007669"/>
    <property type="project" value="UniProtKB-UniRule"/>
</dbReference>
<dbReference type="HAMAP" id="MF_01274">
    <property type="entry name" value="Pantothen_kinase_3"/>
    <property type="match status" value="1"/>
</dbReference>
<dbReference type="OrthoDB" id="9804707at2"/>
<name>A0A060R875_9BACT</name>
<dbReference type="NCBIfam" id="TIGR00671">
    <property type="entry name" value="baf"/>
    <property type="match status" value="1"/>
</dbReference>
<comment type="subcellular location">
    <subcellularLocation>
        <location evidence="3 16">Cytoplasm</location>
    </subcellularLocation>
</comment>
<dbReference type="GO" id="GO:0046872">
    <property type="term" value="F:metal ion binding"/>
    <property type="evidence" value="ECO:0007669"/>
    <property type="project" value="UniProtKB-KW"/>
</dbReference>
<dbReference type="EC" id="2.7.1.33" evidence="6 16"/>
<keyword evidence="8 16" id="KW-0808">Transferase</keyword>
<keyword evidence="10 16" id="KW-0418">Kinase</keyword>
<dbReference type="PANTHER" id="PTHR34265:SF1">
    <property type="entry name" value="TYPE III PANTOTHENATE KINASE"/>
    <property type="match status" value="1"/>
</dbReference>
<organism evidence="17 18">
    <name type="scientific">Mucinivorans hirudinis</name>
    <dbReference type="NCBI Taxonomy" id="1433126"/>
    <lineage>
        <taxon>Bacteria</taxon>
        <taxon>Pseudomonadati</taxon>
        <taxon>Bacteroidota</taxon>
        <taxon>Bacteroidia</taxon>
        <taxon>Bacteroidales</taxon>
        <taxon>Rikenellaceae</taxon>
        <taxon>Mucinivorans</taxon>
    </lineage>
</organism>
<evidence type="ECO:0000256" key="5">
    <source>
        <dbReference type="ARBA" id="ARBA00011738"/>
    </source>
</evidence>
<comment type="similarity">
    <text evidence="14 16">Belongs to the type III pantothenate kinase family.</text>
</comment>
<evidence type="ECO:0000256" key="12">
    <source>
        <dbReference type="ARBA" id="ARBA00022958"/>
    </source>
</evidence>
<feature type="binding site" evidence="16">
    <location>
        <position position="110"/>
    </location>
    <ligand>
        <name>K(+)</name>
        <dbReference type="ChEBI" id="CHEBI:29103"/>
    </ligand>
</feature>
<reference evidence="17 18" key="1">
    <citation type="journal article" date="2015" name="Genome Announc.">
        <title>Complete Genome Sequence of the Novel Leech Symbiont Mucinivorans hirudinis M3T.</title>
        <authorList>
            <person name="Nelson M.C."/>
            <person name="Bomar L."/>
            <person name="Graf J."/>
        </authorList>
    </citation>
    <scope>NUCLEOTIDE SEQUENCE [LARGE SCALE GENOMIC DNA]</scope>
    <source>
        <strain evidence="18">M3</strain>
    </source>
</reference>
<sequence length="256" mass="28045">MNLIVDIGNTNTKVAHCDNGEVITFDCYDDFAEEIFNSYTAQCPVIVSSTKILPKEFLQSRFEKILVFDHKTPIPIKNLYDTPETLGMDRLAAAVGAWEQAPESEILIFDFGTAITIDRVSKRGEYLGGAIAPGMGMRFAALHHFTDRLPLVGAGELAGQGDSGVFTSKVVVDNNTKACPLAHLLPPPKNTTAAILHGVIKGIEHEINGYIEEISPEKIFFTGGDAKYFVNSAKKPIFADYHLVIKGLDRILNYNA</sequence>
<protein>
    <recommendedName>
        <fullName evidence="15 16">Type III pantothenate kinase</fullName>
        <ecNumber evidence="6 16">2.7.1.33</ecNumber>
    </recommendedName>
    <alternativeName>
        <fullName evidence="16">PanK-III</fullName>
    </alternativeName>
    <alternativeName>
        <fullName evidence="16">Pantothenic acid kinase</fullName>
    </alternativeName>
</protein>
<keyword evidence="9 16" id="KW-0547">Nucleotide-binding</keyword>
<dbReference type="InterPro" id="IPR043129">
    <property type="entry name" value="ATPase_NBD"/>
</dbReference>
<dbReference type="SUPFAM" id="SSF53067">
    <property type="entry name" value="Actin-like ATPase domain"/>
    <property type="match status" value="2"/>
</dbReference>
<keyword evidence="12 16" id="KW-0630">Potassium</keyword>
<evidence type="ECO:0000256" key="1">
    <source>
        <dbReference type="ARBA" id="ARBA00001206"/>
    </source>
</evidence>
<feature type="active site" description="Proton acceptor" evidence="16">
    <location>
        <position position="89"/>
    </location>
</feature>
<comment type="cofactor">
    <cofactor evidence="2">
        <name>K(+)</name>
        <dbReference type="ChEBI" id="CHEBI:29103"/>
    </cofactor>
</comment>
<keyword evidence="7 16" id="KW-0963">Cytoplasm</keyword>
<dbReference type="EMBL" id="HG934468">
    <property type="protein sequence ID" value="CDN31605.1"/>
    <property type="molecule type" value="Genomic_DNA"/>
</dbReference>
<evidence type="ECO:0000256" key="8">
    <source>
        <dbReference type="ARBA" id="ARBA00022679"/>
    </source>
</evidence>
<evidence type="ECO:0000256" key="16">
    <source>
        <dbReference type="HAMAP-Rule" id="MF_01274"/>
    </source>
</evidence>
<dbReference type="Gene3D" id="3.30.420.40">
    <property type="match status" value="1"/>
</dbReference>
<dbReference type="GO" id="GO:0005737">
    <property type="term" value="C:cytoplasm"/>
    <property type="evidence" value="ECO:0007669"/>
    <property type="project" value="UniProtKB-SubCell"/>
</dbReference>
<dbReference type="GO" id="GO:0005524">
    <property type="term" value="F:ATP binding"/>
    <property type="evidence" value="ECO:0007669"/>
    <property type="project" value="UniProtKB-UniRule"/>
</dbReference>
<evidence type="ECO:0000256" key="3">
    <source>
        <dbReference type="ARBA" id="ARBA00004496"/>
    </source>
</evidence>
<dbReference type="STRING" id="1433126.BN938_1518"/>
<gene>
    <name evidence="16" type="primary">coaX</name>
    <name evidence="17" type="ORF">BN938_1518</name>
</gene>
<keyword evidence="18" id="KW-1185">Reference proteome</keyword>
<feature type="binding site" evidence="16">
    <location>
        <begin position="6"/>
        <end position="13"/>
    </location>
    <ligand>
        <name>ATP</name>
        <dbReference type="ChEBI" id="CHEBI:30616"/>
    </ligand>
</feature>
<evidence type="ECO:0000256" key="14">
    <source>
        <dbReference type="ARBA" id="ARBA00038036"/>
    </source>
</evidence>
<keyword evidence="16" id="KW-0479">Metal-binding</keyword>
<evidence type="ECO:0000256" key="2">
    <source>
        <dbReference type="ARBA" id="ARBA00001958"/>
    </source>
</evidence>
<comment type="function">
    <text evidence="16">Catalyzes the phosphorylation of pantothenate (Pan), the first step in CoA biosynthesis.</text>
</comment>
<dbReference type="UniPathway" id="UPA00241">
    <property type="reaction ID" value="UER00352"/>
</dbReference>
<feature type="binding site" evidence="16">
    <location>
        <begin position="87"/>
        <end position="90"/>
    </location>
    <ligand>
        <name>substrate</name>
    </ligand>
</feature>
<dbReference type="eggNOG" id="COG1521">
    <property type="taxonomic scope" value="Bacteria"/>
</dbReference>
<comment type="catalytic activity">
    <reaction evidence="1 16">
        <text>(R)-pantothenate + ATP = (R)-4'-phosphopantothenate + ADP + H(+)</text>
        <dbReference type="Rhea" id="RHEA:16373"/>
        <dbReference type="ChEBI" id="CHEBI:10986"/>
        <dbReference type="ChEBI" id="CHEBI:15378"/>
        <dbReference type="ChEBI" id="CHEBI:29032"/>
        <dbReference type="ChEBI" id="CHEBI:30616"/>
        <dbReference type="ChEBI" id="CHEBI:456216"/>
        <dbReference type="EC" id="2.7.1.33"/>
    </reaction>
</comment>
<dbReference type="AlphaFoldDB" id="A0A060R875"/>
<evidence type="ECO:0000256" key="11">
    <source>
        <dbReference type="ARBA" id="ARBA00022840"/>
    </source>
</evidence>
<dbReference type="PATRIC" id="fig|1433126.3.peg.1502"/>
<dbReference type="Pfam" id="PF03309">
    <property type="entry name" value="Pan_kinase"/>
    <property type="match status" value="1"/>
</dbReference>
<evidence type="ECO:0000313" key="18">
    <source>
        <dbReference type="Proteomes" id="UP000027616"/>
    </source>
</evidence>
<evidence type="ECO:0000256" key="6">
    <source>
        <dbReference type="ARBA" id="ARBA00012102"/>
    </source>
</evidence>
<evidence type="ECO:0000256" key="15">
    <source>
        <dbReference type="ARBA" id="ARBA00040883"/>
    </source>
</evidence>
<evidence type="ECO:0000256" key="4">
    <source>
        <dbReference type="ARBA" id="ARBA00005225"/>
    </source>
</evidence>
<dbReference type="InterPro" id="IPR004619">
    <property type="entry name" value="Type_III_PanK"/>
</dbReference>
<feature type="binding site" evidence="16">
    <location>
        <position position="80"/>
    </location>
    <ligand>
        <name>substrate</name>
    </ligand>
</feature>
<proteinExistence type="inferred from homology"/>
<dbReference type="Proteomes" id="UP000027616">
    <property type="component" value="Chromosome I"/>
</dbReference>
<feature type="binding site" evidence="16">
    <location>
        <position position="191"/>
    </location>
    <ligand>
        <name>substrate</name>
    </ligand>
</feature>
<comment type="pathway">
    <text evidence="4 16">Cofactor biosynthesis; coenzyme A biosynthesis; CoA from (R)-pantothenate: step 1/5.</text>
</comment>
<evidence type="ECO:0000256" key="7">
    <source>
        <dbReference type="ARBA" id="ARBA00022490"/>
    </source>
</evidence>
<evidence type="ECO:0000256" key="13">
    <source>
        <dbReference type="ARBA" id="ARBA00022993"/>
    </source>
</evidence>
<comment type="cofactor">
    <cofactor evidence="16">
        <name>NH4(+)</name>
        <dbReference type="ChEBI" id="CHEBI:28938"/>
    </cofactor>
    <cofactor evidence="16">
        <name>K(+)</name>
        <dbReference type="ChEBI" id="CHEBI:29103"/>
    </cofactor>
    <text evidence="16">A monovalent cation. Ammonium or potassium.</text>
</comment>